<proteinExistence type="predicted"/>
<dbReference type="InterPro" id="IPR036477">
    <property type="entry name" value="Formyl_transf_N_sf"/>
</dbReference>
<dbReference type="EMBL" id="CAJPDQ010000022">
    <property type="protein sequence ID" value="CAF9925062.1"/>
    <property type="molecule type" value="Genomic_DNA"/>
</dbReference>
<reference evidence="2" key="1">
    <citation type="submission" date="2021-03" db="EMBL/GenBank/DDBJ databases">
        <authorList>
            <person name="Tagirdzhanova G."/>
        </authorList>
    </citation>
    <scope>NUCLEOTIDE SEQUENCE</scope>
</reference>
<dbReference type="Gene3D" id="3.40.50.12230">
    <property type="match status" value="1"/>
</dbReference>
<dbReference type="OrthoDB" id="5126881at2759"/>
<organism evidence="2 3">
    <name type="scientific">Gomphillus americanus</name>
    <dbReference type="NCBI Taxonomy" id="1940652"/>
    <lineage>
        <taxon>Eukaryota</taxon>
        <taxon>Fungi</taxon>
        <taxon>Dikarya</taxon>
        <taxon>Ascomycota</taxon>
        <taxon>Pezizomycotina</taxon>
        <taxon>Lecanoromycetes</taxon>
        <taxon>OSLEUM clade</taxon>
        <taxon>Ostropomycetidae</taxon>
        <taxon>Ostropales</taxon>
        <taxon>Graphidaceae</taxon>
        <taxon>Gomphilloideae</taxon>
        <taxon>Gomphillus</taxon>
    </lineage>
</organism>
<dbReference type="CDD" id="cd06558">
    <property type="entry name" value="crotonase-like"/>
    <property type="match status" value="1"/>
</dbReference>
<dbReference type="SUPFAM" id="SSF53328">
    <property type="entry name" value="Formyltransferase"/>
    <property type="match status" value="1"/>
</dbReference>
<dbReference type="InterPro" id="IPR011034">
    <property type="entry name" value="Formyl_transferase-like_C_sf"/>
</dbReference>
<comment type="caution">
    <text evidence="2">The sequence shown here is derived from an EMBL/GenBank/DDBJ whole genome shotgun (WGS) entry which is preliminary data.</text>
</comment>
<dbReference type="GO" id="GO:0003824">
    <property type="term" value="F:catalytic activity"/>
    <property type="evidence" value="ECO:0007669"/>
    <property type="project" value="InterPro"/>
</dbReference>
<name>A0A8H3FH16_9LECA</name>
<evidence type="ECO:0000259" key="1">
    <source>
        <dbReference type="Pfam" id="PF02911"/>
    </source>
</evidence>
<dbReference type="InterPro" id="IPR001753">
    <property type="entry name" value="Enoyl-CoA_hydra/iso"/>
</dbReference>
<gene>
    <name evidence="2" type="ORF">GOMPHAMPRED_003805</name>
</gene>
<dbReference type="CDD" id="cd08701">
    <property type="entry name" value="FMT_C_HypX"/>
    <property type="match status" value="1"/>
</dbReference>
<dbReference type="SUPFAM" id="SSF50486">
    <property type="entry name" value="FMT C-terminal domain-like"/>
    <property type="match status" value="1"/>
</dbReference>
<dbReference type="InterPro" id="IPR047180">
    <property type="entry name" value="HoxX-like"/>
</dbReference>
<feature type="domain" description="Formyl transferase C-terminal" evidence="1">
    <location>
        <begin position="223"/>
        <end position="307"/>
    </location>
</feature>
<dbReference type="Proteomes" id="UP000664169">
    <property type="component" value="Unassembled WGS sequence"/>
</dbReference>
<dbReference type="AlphaFoldDB" id="A0A8H3FH16"/>
<dbReference type="InterPro" id="IPR029045">
    <property type="entry name" value="ClpP/crotonase-like_dom_sf"/>
</dbReference>
<evidence type="ECO:0000313" key="3">
    <source>
        <dbReference type="Proteomes" id="UP000664169"/>
    </source>
</evidence>
<dbReference type="InterPro" id="IPR005793">
    <property type="entry name" value="Formyl_trans_C"/>
</dbReference>
<dbReference type="PANTHER" id="PTHR43388">
    <property type="entry name" value="HYDROGENASE MATURATION FACTOR HOXX"/>
    <property type="match status" value="1"/>
</dbReference>
<keyword evidence="3" id="KW-1185">Reference proteome</keyword>
<protein>
    <recommendedName>
        <fullName evidence="1">Formyl transferase C-terminal domain-containing protein</fullName>
    </recommendedName>
</protein>
<dbReference type="SUPFAM" id="SSF52096">
    <property type="entry name" value="ClpP/crotonase"/>
    <property type="match status" value="1"/>
</dbReference>
<sequence>MKVLFLCTAHNSLSQRLYIALAKKHILSVELAISDTAIVDAVSLFRPDIVLCPFLTVAVPAEIYTKYLTLIVHPGPPDDAGPSSIDWLLIGDDGSEPSHEILLKDQSFSESGRNHWAVTVLQATKVLDAGPVWAFEQFPVQIDVPGVTKSSIYRGPVTRAALVAVSAALSRIQASIGASGSVQEKISSLLPPPSEFKQLSVTSRQPFAGGITRSRPLLKALDREFDIAKDTAKQISRKIRCADSQPGCLSSVLGPKLYLYGGIIDNQIQASSFAAGKIIACRNGAICVATSDAKGVWITHLRRMKRKQDKSMWPKVPAVSCLLSLDIWSMQELACDTSNDTKSHLSLISALHFQEIRVEFEAAGDKRLAYVYFDFYNGAMSTDQCSRLVGTFDHILEIENIHAIILMGGSNYFSNGIHLNVIEASADPALETWRNINQINNIVFYLLHELPRRGITSVAALRGNCAAGGVALAAACDRVIAGVHVVLNPSYRAIGLYGSEYHTLSYPGRCGTTKAASLSHSMLPLSACDAHSIGLVDHVLHASEGELDYAVRQHVATLSSDFATWKTNMDLSLAALQSAQTSELAEMAKDCWSHRAERFNIRRKAFVCKIKPVATPLRFAAHRRQRGDAVLLDQEEMDEFDLVDFYRVNARRQEAANVWRAALHYFMTHIRGVFDKALQNKVDSDIAVVEKQQSQMIFPCYYQS</sequence>
<dbReference type="Gene3D" id="3.90.226.10">
    <property type="entry name" value="2-enoyl-CoA Hydratase, Chain A, domain 1"/>
    <property type="match status" value="1"/>
</dbReference>
<accession>A0A8H3FH16</accession>
<evidence type="ECO:0000313" key="2">
    <source>
        <dbReference type="EMBL" id="CAF9925062.1"/>
    </source>
</evidence>
<dbReference type="PANTHER" id="PTHR43388:SF1">
    <property type="entry name" value="HYDROGENASE MATURATION FACTOR HOXX"/>
    <property type="match status" value="1"/>
</dbReference>
<dbReference type="Pfam" id="PF00378">
    <property type="entry name" value="ECH_1"/>
    <property type="match status" value="1"/>
</dbReference>
<dbReference type="Pfam" id="PF02911">
    <property type="entry name" value="Formyl_trans_C"/>
    <property type="match status" value="1"/>
</dbReference>